<dbReference type="InterPro" id="IPR026881">
    <property type="entry name" value="WYL_dom"/>
</dbReference>
<dbReference type="OrthoDB" id="9807255at2"/>
<evidence type="ECO:0000313" key="3">
    <source>
        <dbReference type="EMBL" id="KEZ75972.1"/>
    </source>
</evidence>
<accession>A0A084IGY8</accession>
<dbReference type="PATRIC" id="fig|1304275.5.peg.3558"/>
<organism evidence="3 4">
    <name type="scientific">Salinisphaera hydrothermalis (strain C41B8)</name>
    <dbReference type="NCBI Taxonomy" id="1304275"/>
    <lineage>
        <taxon>Bacteria</taxon>
        <taxon>Pseudomonadati</taxon>
        <taxon>Pseudomonadota</taxon>
        <taxon>Gammaproteobacteria</taxon>
        <taxon>Salinisphaerales</taxon>
        <taxon>Salinisphaeraceae</taxon>
        <taxon>Salinisphaera</taxon>
    </lineage>
</organism>
<keyword evidence="4" id="KW-1185">Reference proteome</keyword>
<dbReference type="Proteomes" id="UP000028302">
    <property type="component" value="Unassembled WGS sequence"/>
</dbReference>
<gene>
    <name evidence="3" type="ORF">C41B8_17381</name>
</gene>
<dbReference type="PROSITE" id="PS52050">
    <property type="entry name" value="WYL"/>
    <property type="match status" value="1"/>
</dbReference>
<dbReference type="EMBL" id="APNK01000044">
    <property type="protein sequence ID" value="KEZ75972.1"/>
    <property type="molecule type" value="Genomic_DNA"/>
</dbReference>
<dbReference type="PANTHER" id="PTHR34580:SF3">
    <property type="entry name" value="PROTEIN PAFB"/>
    <property type="match status" value="1"/>
</dbReference>
<name>A0A084IGY8_SALHC</name>
<comment type="caution">
    <text evidence="3">The sequence shown here is derived from an EMBL/GenBank/DDBJ whole genome shotgun (WGS) entry which is preliminary data.</text>
</comment>
<reference evidence="3 4" key="1">
    <citation type="submission" date="2013-03" db="EMBL/GenBank/DDBJ databases">
        <title>Salinisphaera hydrothermalis C41B8 Genome Sequencing.</title>
        <authorList>
            <person name="Li C."/>
            <person name="Lai Q."/>
            <person name="Shao Z."/>
        </authorList>
    </citation>
    <scope>NUCLEOTIDE SEQUENCE [LARGE SCALE GENOMIC DNA]</scope>
    <source>
        <strain evidence="3 4">C41B8</strain>
    </source>
</reference>
<dbReference type="STRING" id="1304275.C41B8_17381"/>
<dbReference type="Pfam" id="PF25583">
    <property type="entry name" value="WCX"/>
    <property type="match status" value="1"/>
</dbReference>
<dbReference type="eggNOG" id="COG2378">
    <property type="taxonomic scope" value="Bacteria"/>
</dbReference>
<dbReference type="PANTHER" id="PTHR34580">
    <property type="match status" value="1"/>
</dbReference>
<protein>
    <submittedName>
        <fullName evidence="3">Uncharacterized protein</fullName>
    </submittedName>
</protein>
<dbReference type="AlphaFoldDB" id="A0A084IGY8"/>
<dbReference type="InterPro" id="IPR051534">
    <property type="entry name" value="CBASS_pafABC_assoc_protein"/>
</dbReference>
<dbReference type="RefSeq" id="WP_037341163.1">
    <property type="nucleotide sequence ID" value="NZ_APNK01000044.1"/>
</dbReference>
<feature type="domain" description="WCX" evidence="2">
    <location>
        <begin position="241"/>
        <end position="317"/>
    </location>
</feature>
<evidence type="ECO:0000259" key="2">
    <source>
        <dbReference type="Pfam" id="PF25583"/>
    </source>
</evidence>
<feature type="domain" description="WYL" evidence="1">
    <location>
        <begin position="143"/>
        <end position="211"/>
    </location>
</feature>
<evidence type="ECO:0000313" key="4">
    <source>
        <dbReference type="Proteomes" id="UP000028302"/>
    </source>
</evidence>
<proteinExistence type="predicted"/>
<evidence type="ECO:0000259" key="1">
    <source>
        <dbReference type="Pfam" id="PF13280"/>
    </source>
</evidence>
<dbReference type="Pfam" id="PF13280">
    <property type="entry name" value="WYL"/>
    <property type="match status" value="1"/>
</dbReference>
<dbReference type="InterPro" id="IPR057727">
    <property type="entry name" value="WCX_dom"/>
</dbReference>
<sequence>MNVFDRIYALHKQLSGARYPIPKATLEARLECSPATVKRIIRDMRLYLDAPIEYDREYNGYYYAGEADARFELPGLWFDASELVSLLAMDQLLETLEPGLLSADLAPVRRRLERILESRAMGTGELSARTRVLRATARRPGPAFADVAAATAMRRRLFMRYHGRARDTVSERTVSPQRLVYYRDNWYLDAWCHASDGLRSFSIDRIQSAEITDTAADDMSGDALDQQLGGGYGIFSGHAVHTAILLFSAAAARWVADEQWHPDQVGAWRDDGRYELRVPYAAAEELLRDVLAYGPEVEVVGPSALREAAAQRLSRAAAIYEL</sequence>